<feature type="compositionally biased region" description="Basic and acidic residues" evidence="1">
    <location>
        <begin position="20"/>
        <end position="50"/>
    </location>
</feature>
<evidence type="ECO:0000313" key="3">
    <source>
        <dbReference type="Proteomes" id="UP000198215"/>
    </source>
</evidence>
<organism evidence="2 3">
    <name type="scientific">Micromonospora coxensis</name>
    <dbReference type="NCBI Taxonomy" id="356852"/>
    <lineage>
        <taxon>Bacteria</taxon>
        <taxon>Bacillati</taxon>
        <taxon>Actinomycetota</taxon>
        <taxon>Actinomycetes</taxon>
        <taxon>Micromonosporales</taxon>
        <taxon>Micromonosporaceae</taxon>
        <taxon>Micromonospora</taxon>
    </lineage>
</organism>
<accession>A0A1C5HGQ9</accession>
<dbReference type="AlphaFoldDB" id="A0A1C5HGQ9"/>
<sequence>MRRLADYERHRATWLAAALADRDPADRDPADRDPADRDPADRDPADRDAVHGFPAGPTAAGEVGQAVPSSSA</sequence>
<dbReference type="EMBL" id="LT607753">
    <property type="protein sequence ID" value="SCG45123.1"/>
    <property type="molecule type" value="Genomic_DNA"/>
</dbReference>
<evidence type="ECO:0000313" key="2">
    <source>
        <dbReference type="EMBL" id="SCG45123.1"/>
    </source>
</evidence>
<name>A0A1C5HGQ9_9ACTN</name>
<dbReference type="RefSeq" id="WP_088975078.1">
    <property type="nucleotide sequence ID" value="NZ_LT607753.1"/>
</dbReference>
<protein>
    <submittedName>
        <fullName evidence="2">Uncharacterized protein</fullName>
    </submittedName>
</protein>
<dbReference type="Proteomes" id="UP000198215">
    <property type="component" value="Chromosome I"/>
</dbReference>
<keyword evidence="3" id="KW-1185">Reference proteome</keyword>
<evidence type="ECO:0000256" key="1">
    <source>
        <dbReference type="SAM" id="MobiDB-lite"/>
    </source>
</evidence>
<reference evidence="3" key="1">
    <citation type="submission" date="2016-06" db="EMBL/GenBank/DDBJ databases">
        <authorList>
            <person name="Varghese N."/>
            <person name="Submissions Spin"/>
        </authorList>
    </citation>
    <scope>NUCLEOTIDE SEQUENCE [LARGE SCALE GENOMIC DNA]</scope>
    <source>
        <strain evidence="3">DSM 45161</strain>
    </source>
</reference>
<feature type="region of interest" description="Disordered" evidence="1">
    <location>
        <begin position="19"/>
        <end position="72"/>
    </location>
</feature>
<proteinExistence type="predicted"/>
<gene>
    <name evidence="2" type="ORF">GA0070614_1288</name>
</gene>